<protein>
    <submittedName>
        <fullName evidence="3">Barstar family protein</fullName>
    </submittedName>
</protein>
<dbReference type="InterPro" id="IPR035905">
    <property type="entry name" value="Barstar-like_sf"/>
</dbReference>
<sequence>MRFPEYFGHNLDALHDSLTDLSWLRPVRWCWWDGSNVLRRTDPSGYRRYSRCSGRRSSP</sequence>
<reference evidence="3 4" key="1">
    <citation type="submission" date="2020-04" db="EMBL/GenBank/DDBJ databases">
        <authorList>
            <person name="Klaysubun C."/>
            <person name="Duangmal K."/>
            <person name="Lipun K."/>
        </authorList>
    </citation>
    <scope>NUCLEOTIDE SEQUENCE [LARGE SCALE GENOMIC DNA]</scope>
    <source>
        <strain evidence="3 4">K10HN5</strain>
    </source>
</reference>
<dbReference type="RefSeq" id="WP_169380087.1">
    <property type="nucleotide sequence ID" value="NZ_JAAXLA010000006.1"/>
</dbReference>
<name>A0ABX1S7Y8_9PSEU</name>
<comment type="caution">
    <text evidence="3">The sequence shown here is derived from an EMBL/GenBank/DDBJ whole genome shotgun (WGS) entry which is preliminary data.</text>
</comment>
<dbReference type="EMBL" id="JAAXLA010000006">
    <property type="protein sequence ID" value="NMH96702.1"/>
    <property type="molecule type" value="Genomic_DNA"/>
</dbReference>
<feature type="domain" description="Barstar (barnase inhibitor)" evidence="2">
    <location>
        <begin position="1"/>
        <end position="50"/>
    </location>
</feature>
<dbReference type="InterPro" id="IPR000468">
    <property type="entry name" value="Barstar"/>
</dbReference>
<evidence type="ECO:0000313" key="3">
    <source>
        <dbReference type="EMBL" id="NMH96702.1"/>
    </source>
</evidence>
<organism evidence="3 4">
    <name type="scientific">Pseudonocardia acidicola</name>
    <dbReference type="NCBI Taxonomy" id="2724939"/>
    <lineage>
        <taxon>Bacteria</taxon>
        <taxon>Bacillati</taxon>
        <taxon>Actinomycetota</taxon>
        <taxon>Actinomycetes</taxon>
        <taxon>Pseudonocardiales</taxon>
        <taxon>Pseudonocardiaceae</taxon>
        <taxon>Pseudonocardia</taxon>
    </lineage>
</organism>
<proteinExistence type="inferred from homology"/>
<evidence type="ECO:0000259" key="2">
    <source>
        <dbReference type="Pfam" id="PF01337"/>
    </source>
</evidence>
<dbReference type="SUPFAM" id="SSF52038">
    <property type="entry name" value="Barstar-related"/>
    <property type="match status" value="1"/>
</dbReference>
<dbReference type="Gene3D" id="3.30.370.10">
    <property type="entry name" value="Barstar-like"/>
    <property type="match status" value="1"/>
</dbReference>
<keyword evidence="4" id="KW-1185">Reference proteome</keyword>
<dbReference type="Pfam" id="PF01337">
    <property type="entry name" value="Barstar"/>
    <property type="match status" value="1"/>
</dbReference>
<evidence type="ECO:0000313" key="4">
    <source>
        <dbReference type="Proteomes" id="UP000820669"/>
    </source>
</evidence>
<comment type="similarity">
    <text evidence="1">Belongs to the barstar family.</text>
</comment>
<accession>A0ABX1S7Y8</accession>
<evidence type="ECO:0000256" key="1">
    <source>
        <dbReference type="ARBA" id="ARBA00006845"/>
    </source>
</evidence>
<gene>
    <name evidence="3" type="ORF">HF526_05140</name>
</gene>
<dbReference type="Proteomes" id="UP000820669">
    <property type="component" value="Unassembled WGS sequence"/>
</dbReference>